<dbReference type="Proteomes" id="UP000447434">
    <property type="component" value="Chromosome 7"/>
</dbReference>
<organism evidence="2 3">
    <name type="scientific">Lupinus albus</name>
    <name type="common">White lupine</name>
    <name type="synonym">Lupinus termis</name>
    <dbReference type="NCBI Taxonomy" id="3870"/>
    <lineage>
        <taxon>Eukaryota</taxon>
        <taxon>Viridiplantae</taxon>
        <taxon>Streptophyta</taxon>
        <taxon>Embryophyta</taxon>
        <taxon>Tracheophyta</taxon>
        <taxon>Spermatophyta</taxon>
        <taxon>Magnoliopsida</taxon>
        <taxon>eudicotyledons</taxon>
        <taxon>Gunneridae</taxon>
        <taxon>Pentapetalae</taxon>
        <taxon>rosids</taxon>
        <taxon>fabids</taxon>
        <taxon>Fabales</taxon>
        <taxon>Fabaceae</taxon>
        <taxon>Papilionoideae</taxon>
        <taxon>50 kb inversion clade</taxon>
        <taxon>genistoids sensu lato</taxon>
        <taxon>core genistoids</taxon>
        <taxon>Genisteae</taxon>
        <taxon>Lupinus</taxon>
    </lineage>
</organism>
<comment type="caution">
    <text evidence="2">The sequence shown here is derived from an EMBL/GenBank/DDBJ whole genome shotgun (WGS) entry which is preliminary data.</text>
</comment>
<feature type="transmembrane region" description="Helical" evidence="1">
    <location>
        <begin position="72"/>
        <end position="91"/>
    </location>
</feature>
<name>A0A6A4Q7U1_LUPAL</name>
<proteinExistence type="predicted"/>
<evidence type="ECO:0000313" key="2">
    <source>
        <dbReference type="EMBL" id="KAE9609850.1"/>
    </source>
</evidence>
<dbReference type="AlphaFoldDB" id="A0A6A4Q7U1"/>
<accession>A0A6A4Q7U1</accession>
<keyword evidence="1" id="KW-0812">Transmembrane</keyword>
<dbReference type="EMBL" id="WOCE01000007">
    <property type="protein sequence ID" value="KAE9609850.1"/>
    <property type="molecule type" value="Genomic_DNA"/>
</dbReference>
<reference evidence="3" key="1">
    <citation type="journal article" date="2020" name="Nat. Commun.">
        <title>Genome sequence of the cluster root forming white lupin.</title>
        <authorList>
            <person name="Hufnagel B."/>
            <person name="Marques A."/>
            <person name="Soriano A."/>
            <person name="Marques L."/>
            <person name="Divol F."/>
            <person name="Doumas P."/>
            <person name="Sallet E."/>
            <person name="Mancinotti D."/>
            <person name="Carrere S."/>
            <person name="Marande W."/>
            <person name="Arribat S."/>
            <person name="Keller J."/>
            <person name="Huneau C."/>
            <person name="Blein T."/>
            <person name="Aime D."/>
            <person name="Laguerre M."/>
            <person name="Taylor J."/>
            <person name="Schubert V."/>
            <person name="Nelson M."/>
            <person name="Geu-Flores F."/>
            <person name="Crespi M."/>
            <person name="Gallardo-Guerrero K."/>
            <person name="Delaux P.-M."/>
            <person name="Salse J."/>
            <person name="Berges H."/>
            <person name="Guyot R."/>
            <person name="Gouzy J."/>
            <person name="Peret B."/>
        </authorList>
    </citation>
    <scope>NUCLEOTIDE SEQUENCE [LARGE SCALE GENOMIC DNA]</scope>
    <source>
        <strain evidence="3">cv. Amiga</strain>
    </source>
</reference>
<evidence type="ECO:0000256" key="1">
    <source>
        <dbReference type="SAM" id="Phobius"/>
    </source>
</evidence>
<sequence>MRRRKWRRRYWSGSVRTAIRIRISSSLEEEEVVVSVLFERAHRPNLSRPLNRTSFMEANKQRKKMNMKQERMKKLLPCFGFGDFTIIGLIIEASEERDYFL</sequence>
<keyword evidence="1" id="KW-1133">Transmembrane helix</keyword>
<keyword evidence="3" id="KW-1185">Reference proteome</keyword>
<keyword evidence="1" id="KW-0472">Membrane</keyword>
<gene>
    <name evidence="2" type="ORF">Lalb_Chr07g0180401</name>
</gene>
<protein>
    <submittedName>
        <fullName evidence="2">Uncharacterized protein</fullName>
    </submittedName>
</protein>
<evidence type="ECO:0000313" key="3">
    <source>
        <dbReference type="Proteomes" id="UP000447434"/>
    </source>
</evidence>